<dbReference type="STRING" id="199441.BkAM31D_01975"/>
<feature type="domain" description="Adenine deaminase C-terminal" evidence="6">
    <location>
        <begin position="421"/>
        <end position="575"/>
    </location>
</feature>
<dbReference type="InterPro" id="IPR032466">
    <property type="entry name" value="Metal_Hydrolase"/>
</dbReference>
<feature type="domain" description="Amidohydrolase-related" evidence="5">
    <location>
        <begin position="84"/>
        <end position="365"/>
    </location>
</feature>
<organism evidence="7 8">
    <name type="scientific">Halalkalibacter krulwichiae</name>
    <dbReference type="NCBI Taxonomy" id="199441"/>
    <lineage>
        <taxon>Bacteria</taxon>
        <taxon>Bacillati</taxon>
        <taxon>Bacillota</taxon>
        <taxon>Bacilli</taxon>
        <taxon>Bacillales</taxon>
        <taxon>Bacillaceae</taxon>
        <taxon>Halalkalibacter</taxon>
    </lineage>
</organism>
<reference evidence="7 8" key="1">
    <citation type="submission" date="2017-04" db="EMBL/GenBank/DDBJ databases">
        <title>Bacillus krulwichiae AM31D Genome sequencing and assembly.</title>
        <authorList>
            <person name="Krulwich T.A."/>
            <person name="Anastor L."/>
            <person name="Ehrlich R."/>
            <person name="Ehrlich G.D."/>
            <person name="Janto B."/>
        </authorList>
    </citation>
    <scope>NUCLEOTIDE SEQUENCE [LARGE SCALE GENOMIC DNA]</scope>
    <source>
        <strain evidence="7 8">AM31D</strain>
    </source>
</reference>
<name>A0A1X9MAW3_9BACI</name>
<evidence type="ECO:0000259" key="6">
    <source>
        <dbReference type="Pfam" id="PF13382"/>
    </source>
</evidence>
<dbReference type="Proteomes" id="UP000193006">
    <property type="component" value="Chromosome"/>
</dbReference>
<comment type="catalytic activity">
    <reaction evidence="4">
        <text>adenine + H2O + H(+) = hypoxanthine + NH4(+)</text>
        <dbReference type="Rhea" id="RHEA:23688"/>
        <dbReference type="ChEBI" id="CHEBI:15377"/>
        <dbReference type="ChEBI" id="CHEBI:15378"/>
        <dbReference type="ChEBI" id="CHEBI:16708"/>
        <dbReference type="ChEBI" id="CHEBI:17368"/>
        <dbReference type="ChEBI" id="CHEBI:28938"/>
        <dbReference type="EC" id="3.5.4.2"/>
    </reaction>
</comment>
<dbReference type="InterPro" id="IPR011059">
    <property type="entry name" value="Metal-dep_hydrolase_composite"/>
</dbReference>
<dbReference type="Pfam" id="PF13382">
    <property type="entry name" value="Adenine_deam_C"/>
    <property type="match status" value="1"/>
</dbReference>
<dbReference type="EMBL" id="CP020814">
    <property type="protein sequence ID" value="ARK28711.1"/>
    <property type="molecule type" value="Genomic_DNA"/>
</dbReference>
<dbReference type="Gene3D" id="2.30.40.10">
    <property type="entry name" value="Urease, subunit C, domain 1"/>
    <property type="match status" value="1"/>
</dbReference>
<dbReference type="AlphaFoldDB" id="A0A1X9MAW3"/>
<gene>
    <name evidence="7" type="primary">yerA</name>
    <name evidence="7" type="ORF">BkAM31D_01975</name>
</gene>
<dbReference type="Pfam" id="PF01979">
    <property type="entry name" value="Amidohydro_1"/>
    <property type="match status" value="1"/>
</dbReference>
<evidence type="ECO:0000313" key="8">
    <source>
        <dbReference type="Proteomes" id="UP000193006"/>
    </source>
</evidence>
<evidence type="ECO:0000256" key="1">
    <source>
        <dbReference type="ARBA" id="ARBA00006773"/>
    </source>
</evidence>
<protein>
    <recommendedName>
        <fullName evidence="2">adenine deaminase</fullName>
        <ecNumber evidence="2">3.5.4.2</ecNumber>
    </recommendedName>
</protein>
<dbReference type="EC" id="3.5.4.2" evidence="2"/>
<dbReference type="InterPro" id="IPR026912">
    <property type="entry name" value="Adenine_deam_C"/>
</dbReference>
<proteinExistence type="inferred from homology"/>
<accession>A0A1X9MAW3</accession>
<evidence type="ECO:0000256" key="2">
    <source>
        <dbReference type="ARBA" id="ARBA00012782"/>
    </source>
</evidence>
<evidence type="ECO:0000313" key="7">
    <source>
        <dbReference type="EMBL" id="ARK28711.1"/>
    </source>
</evidence>
<dbReference type="SUPFAM" id="SSF51338">
    <property type="entry name" value="Composite domain of metallo-dependent hydrolases"/>
    <property type="match status" value="1"/>
</dbReference>
<evidence type="ECO:0000256" key="4">
    <source>
        <dbReference type="ARBA" id="ARBA00047720"/>
    </source>
</evidence>
<dbReference type="Gene3D" id="3.20.20.140">
    <property type="entry name" value="Metal-dependent hydrolases"/>
    <property type="match status" value="1"/>
</dbReference>
<dbReference type="PANTHER" id="PTHR11113:SF6">
    <property type="entry name" value="ADENINE DEAMINASE YERA-RELATED"/>
    <property type="match status" value="1"/>
</dbReference>
<keyword evidence="3 7" id="KW-0378">Hydrolase</keyword>
<sequence length="584" mass="66807">MGDDRMTERLYRWTKQRLRQQLAVVQGEKAPSLVLKNANYLNFARRKWLTANIWIAGDRIVYVGKDMPANTNNTEVVDCNNKRVVPGYIEHHAHPFQLYNPHSFAKYASARGTTTLINDNMMFFLHLEKKKALSLIEELDKLPTSMFWWARYDPQTELRDEEPLSNSKMKEWLEHPLVVQGGELTAWPKVLNGDDSTLHWMQETTRLRKPIEGHLPGASERTLAQMALLGVTCDHEAITGEEVVRRLDLGYTTSLRHSSIRPDLPKLFKEIQELGVDYFERCLLTTDGSPPSFYEQGVMDNLIRIALDSGIDTIDAYAMASYNAAKYYQLDHKLGMIAPGRIAHLNILDDINNPTPTSVIAKGQWILRNGRECNYSNEFPWEKYGINSYEIDWDLHEDELHFSMPMGIEMVNSVILKPYQIPIEGTTHVLSTEHDESFFVMIDKHGEWHIATMIKGFATHVSGFASSFTNTGDIILIGKNVSDMVAAFQALKEQRGGMTLVEEGEVIGRIELELLGILSSKTMEGVMEDEKNFVSLLRERGYKHEDPIYSLLFFSSTHLPYIRVTQRGIYDVKKKTVLFPAIMR</sequence>
<dbReference type="KEGG" id="bkw:BkAM31D_01975"/>
<keyword evidence="8" id="KW-1185">Reference proteome</keyword>
<evidence type="ECO:0000259" key="5">
    <source>
        <dbReference type="Pfam" id="PF01979"/>
    </source>
</evidence>
<dbReference type="SUPFAM" id="SSF51556">
    <property type="entry name" value="Metallo-dependent hydrolases"/>
    <property type="match status" value="1"/>
</dbReference>
<dbReference type="InterPro" id="IPR006680">
    <property type="entry name" value="Amidohydro-rel"/>
</dbReference>
<dbReference type="PANTHER" id="PTHR11113">
    <property type="entry name" value="N-ACETYLGLUCOSAMINE-6-PHOSPHATE DEACETYLASE"/>
    <property type="match status" value="1"/>
</dbReference>
<comment type="similarity">
    <text evidence="1">Belongs to the metallo-dependent hydrolases superfamily. Adenine deaminase family.</text>
</comment>
<dbReference type="GO" id="GO:0000034">
    <property type="term" value="F:adenine deaminase activity"/>
    <property type="evidence" value="ECO:0007669"/>
    <property type="project" value="UniProtKB-EC"/>
</dbReference>
<evidence type="ECO:0000256" key="3">
    <source>
        <dbReference type="ARBA" id="ARBA00022801"/>
    </source>
</evidence>